<keyword evidence="1" id="KW-0175">Coiled coil</keyword>
<evidence type="ECO:0000256" key="1">
    <source>
        <dbReference type="SAM" id="Coils"/>
    </source>
</evidence>
<gene>
    <name evidence="4" type="ORF">EHO51_17705</name>
</gene>
<evidence type="ECO:0000313" key="5">
    <source>
        <dbReference type="Proteomes" id="UP000273982"/>
    </source>
</evidence>
<dbReference type="AlphaFoldDB" id="A0A3G8MC80"/>
<name>A0A3G8MC80_9HYPH</name>
<feature type="coiled-coil region" evidence="1">
    <location>
        <begin position="51"/>
        <end position="78"/>
    </location>
</feature>
<feature type="region of interest" description="Disordered" evidence="2">
    <location>
        <begin position="127"/>
        <end position="146"/>
    </location>
</feature>
<evidence type="ECO:0000313" key="4">
    <source>
        <dbReference type="EMBL" id="AZG78408.1"/>
    </source>
</evidence>
<dbReference type="EMBL" id="CP034086">
    <property type="protein sequence ID" value="AZG78408.1"/>
    <property type="molecule type" value="Genomic_DNA"/>
</dbReference>
<dbReference type="RefSeq" id="WP_124739950.1">
    <property type="nucleotide sequence ID" value="NZ_CP034086.1"/>
</dbReference>
<sequence>MPLKQRLSVYLDAEMMARLEKLAAKEHTAKSAIGEAAIISFLTADDAERWEAAVTRRIDRLTRSVDRMERDLEFSVEALALYIRAWLTATPPLPDNAQAAAQAKGRERYESFIEALGRRLAKGQRLAREVAEEITPPAGSGSDEAP</sequence>
<accession>A0A3G8MC80</accession>
<evidence type="ECO:0000256" key="2">
    <source>
        <dbReference type="SAM" id="MobiDB-lite"/>
    </source>
</evidence>
<dbReference type="GO" id="GO:0006355">
    <property type="term" value="P:regulation of DNA-templated transcription"/>
    <property type="evidence" value="ECO:0007669"/>
    <property type="project" value="InterPro"/>
</dbReference>
<reference evidence="4 5" key="1">
    <citation type="submission" date="2018-11" db="EMBL/GenBank/DDBJ databases">
        <title>Genome squencing of methanotrophic bacteria isolated from alkaline groundwater in Korea.</title>
        <authorList>
            <person name="Nguyen L.N."/>
        </authorList>
    </citation>
    <scope>NUCLEOTIDE SEQUENCE [LARGE SCALE GENOMIC DNA]</scope>
    <source>
        <strain evidence="4 5">GW6</strain>
    </source>
</reference>
<feature type="domain" description="Ribbon-helix-helix protein CopG" evidence="3">
    <location>
        <begin position="6"/>
        <end position="41"/>
    </location>
</feature>
<protein>
    <submittedName>
        <fullName evidence="4">Ribbon-helix-helix protein, CopG family</fullName>
    </submittedName>
</protein>
<proteinExistence type="predicted"/>
<dbReference type="Proteomes" id="UP000273982">
    <property type="component" value="Chromosome"/>
</dbReference>
<dbReference type="KEGG" id="mros:EHO51_17705"/>
<dbReference type="Pfam" id="PF01402">
    <property type="entry name" value="RHH_1"/>
    <property type="match status" value="1"/>
</dbReference>
<organism evidence="4 5">
    <name type="scientific">Methylocystis rosea</name>
    <dbReference type="NCBI Taxonomy" id="173366"/>
    <lineage>
        <taxon>Bacteria</taxon>
        <taxon>Pseudomonadati</taxon>
        <taxon>Pseudomonadota</taxon>
        <taxon>Alphaproteobacteria</taxon>
        <taxon>Hyphomicrobiales</taxon>
        <taxon>Methylocystaceae</taxon>
        <taxon>Methylocystis</taxon>
    </lineage>
</organism>
<evidence type="ECO:0000259" key="3">
    <source>
        <dbReference type="Pfam" id="PF01402"/>
    </source>
</evidence>
<dbReference type="InterPro" id="IPR002145">
    <property type="entry name" value="CopG"/>
</dbReference>